<keyword evidence="4 7" id="KW-0812">Transmembrane</keyword>
<comment type="caution">
    <text evidence="8">The sequence shown here is derived from an EMBL/GenBank/DDBJ whole genome shotgun (WGS) entry which is preliminary data.</text>
</comment>
<dbReference type="InterPro" id="IPR052518">
    <property type="entry name" value="CHR_Transporter"/>
</dbReference>
<keyword evidence="5 7" id="KW-1133">Transmembrane helix</keyword>
<gene>
    <name evidence="8" type="ORF">NFI88_10925</name>
</gene>
<dbReference type="RefSeq" id="WP_422920094.1">
    <property type="nucleotide sequence ID" value="NZ_JAMZEJ010000006.1"/>
</dbReference>
<name>A0ABT1VYD3_9PROT</name>
<feature type="transmembrane region" description="Helical" evidence="7">
    <location>
        <begin position="138"/>
        <end position="171"/>
    </location>
</feature>
<keyword evidence="9" id="KW-1185">Reference proteome</keyword>
<dbReference type="PANTHER" id="PTHR43663">
    <property type="entry name" value="CHROMATE TRANSPORT PROTEIN-RELATED"/>
    <property type="match status" value="1"/>
</dbReference>
<accession>A0ABT1VYD3</accession>
<evidence type="ECO:0000313" key="9">
    <source>
        <dbReference type="Proteomes" id="UP001524547"/>
    </source>
</evidence>
<comment type="similarity">
    <text evidence="2">Belongs to the chromate ion transporter (CHR) (TC 2.A.51) family.</text>
</comment>
<dbReference type="Proteomes" id="UP001524547">
    <property type="component" value="Unassembled WGS sequence"/>
</dbReference>
<evidence type="ECO:0000256" key="4">
    <source>
        <dbReference type="ARBA" id="ARBA00022692"/>
    </source>
</evidence>
<keyword evidence="6 7" id="KW-0472">Membrane</keyword>
<dbReference type="InterPro" id="IPR003370">
    <property type="entry name" value="Chromate_transpt"/>
</dbReference>
<evidence type="ECO:0000313" key="8">
    <source>
        <dbReference type="EMBL" id="MCQ8241351.1"/>
    </source>
</evidence>
<evidence type="ECO:0000256" key="2">
    <source>
        <dbReference type="ARBA" id="ARBA00005262"/>
    </source>
</evidence>
<evidence type="ECO:0000256" key="3">
    <source>
        <dbReference type="ARBA" id="ARBA00022475"/>
    </source>
</evidence>
<protein>
    <submittedName>
        <fullName evidence="8">Chromate transporter</fullName>
    </submittedName>
</protein>
<dbReference type="Pfam" id="PF02417">
    <property type="entry name" value="Chromate_transp"/>
    <property type="match status" value="1"/>
</dbReference>
<dbReference type="PANTHER" id="PTHR43663:SF1">
    <property type="entry name" value="CHROMATE TRANSPORTER"/>
    <property type="match status" value="1"/>
</dbReference>
<evidence type="ECO:0000256" key="6">
    <source>
        <dbReference type="ARBA" id="ARBA00023136"/>
    </source>
</evidence>
<evidence type="ECO:0000256" key="5">
    <source>
        <dbReference type="ARBA" id="ARBA00022989"/>
    </source>
</evidence>
<evidence type="ECO:0000256" key="7">
    <source>
        <dbReference type="SAM" id="Phobius"/>
    </source>
</evidence>
<proteinExistence type="inferred from homology"/>
<feature type="transmembrane region" description="Helical" evidence="7">
    <location>
        <begin position="113"/>
        <end position="132"/>
    </location>
</feature>
<keyword evidence="3" id="KW-1003">Cell membrane</keyword>
<sequence length="172" mass="17942">MTVLLSLLLLFGSLSLLAFGGGNAVMVAIQHAAVDQHHWMTTEQFVDLFALSRAAPGPGSLIVALVGQKAAGIAGALVACLAMYLPSSLLVTLAARFWRRHEKAAWRFRVEQALVPLAIGLTVGSGVVLALRNDRDPSSWIITIIAAAILTRSKLSPLLVLGVGGLAGLLAG</sequence>
<comment type="subcellular location">
    <subcellularLocation>
        <location evidence="1">Cell membrane</location>
        <topology evidence="1">Multi-pass membrane protein</topology>
    </subcellularLocation>
</comment>
<dbReference type="EMBL" id="JAMZEJ010000006">
    <property type="protein sequence ID" value="MCQ8241351.1"/>
    <property type="molecule type" value="Genomic_DNA"/>
</dbReference>
<evidence type="ECO:0000256" key="1">
    <source>
        <dbReference type="ARBA" id="ARBA00004651"/>
    </source>
</evidence>
<reference evidence="8 9" key="1">
    <citation type="submission" date="2022-06" db="EMBL/GenBank/DDBJ databases">
        <title>Rhizosaccharibacter gen. nov. sp. nov. KSS12, endophytic bacteria isolated from sugarcane.</title>
        <authorList>
            <person name="Pitiwittayakul N."/>
        </authorList>
    </citation>
    <scope>NUCLEOTIDE SEQUENCE [LARGE SCALE GENOMIC DNA]</scope>
    <source>
        <strain evidence="8 9">KSS12</strain>
    </source>
</reference>
<feature type="transmembrane region" description="Helical" evidence="7">
    <location>
        <begin position="70"/>
        <end position="93"/>
    </location>
</feature>
<organism evidence="8 9">
    <name type="scientific">Rhizosaccharibacter radicis</name>
    <dbReference type="NCBI Taxonomy" id="2782605"/>
    <lineage>
        <taxon>Bacteria</taxon>
        <taxon>Pseudomonadati</taxon>
        <taxon>Pseudomonadota</taxon>
        <taxon>Alphaproteobacteria</taxon>
        <taxon>Acetobacterales</taxon>
        <taxon>Acetobacteraceae</taxon>
        <taxon>Rhizosaccharibacter</taxon>
    </lineage>
</organism>